<evidence type="ECO:0000313" key="2">
    <source>
        <dbReference type="Proteomes" id="UP000324222"/>
    </source>
</evidence>
<comment type="caution">
    <text evidence="1">The sequence shown here is derived from an EMBL/GenBank/DDBJ whole genome shotgun (WGS) entry which is preliminary data.</text>
</comment>
<name>A0A5B7FCM6_PORTR</name>
<keyword evidence="2" id="KW-1185">Reference proteome</keyword>
<evidence type="ECO:0000313" key="1">
    <source>
        <dbReference type="EMBL" id="MPC42254.1"/>
    </source>
</evidence>
<reference evidence="1 2" key="1">
    <citation type="submission" date="2019-05" db="EMBL/GenBank/DDBJ databases">
        <title>Another draft genome of Portunus trituberculatus and its Hox gene families provides insights of decapod evolution.</title>
        <authorList>
            <person name="Jeong J.-H."/>
            <person name="Song I."/>
            <person name="Kim S."/>
            <person name="Choi T."/>
            <person name="Kim D."/>
            <person name="Ryu S."/>
            <person name="Kim W."/>
        </authorList>
    </citation>
    <scope>NUCLEOTIDE SEQUENCE [LARGE SCALE GENOMIC DNA]</scope>
    <source>
        <tissue evidence="1">Muscle</tissue>
    </source>
</reference>
<dbReference type="EMBL" id="VSRR010005366">
    <property type="protein sequence ID" value="MPC42254.1"/>
    <property type="molecule type" value="Genomic_DNA"/>
</dbReference>
<gene>
    <name evidence="1" type="ORF">E2C01_035871</name>
</gene>
<organism evidence="1 2">
    <name type="scientific">Portunus trituberculatus</name>
    <name type="common">Swimming crab</name>
    <name type="synonym">Neptunus trituberculatus</name>
    <dbReference type="NCBI Taxonomy" id="210409"/>
    <lineage>
        <taxon>Eukaryota</taxon>
        <taxon>Metazoa</taxon>
        <taxon>Ecdysozoa</taxon>
        <taxon>Arthropoda</taxon>
        <taxon>Crustacea</taxon>
        <taxon>Multicrustacea</taxon>
        <taxon>Malacostraca</taxon>
        <taxon>Eumalacostraca</taxon>
        <taxon>Eucarida</taxon>
        <taxon>Decapoda</taxon>
        <taxon>Pleocyemata</taxon>
        <taxon>Brachyura</taxon>
        <taxon>Eubrachyura</taxon>
        <taxon>Portunoidea</taxon>
        <taxon>Portunidae</taxon>
        <taxon>Portuninae</taxon>
        <taxon>Portunus</taxon>
    </lineage>
</organism>
<protein>
    <submittedName>
        <fullName evidence="1">Uncharacterized protein</fullName>
    </submittedName>
</protein>
<proteinExistence type="predicted"/>
<dbReference type="Proteomes" id="UP000324222">
    <property type="component" value="Unassembled WGS sequence"/>
</dbReference>
<dbReference type="AlphaFoldDB" id="A0A5B7FCM6"/>
<accession>A0A5B7FCM6</accession>
<sequence length="60" mass="6677">MPAKERGSEMGGGLMEEWRGRDEEGWTELLFQRVVEGQAKGASWEKGDSWVAAMKSSSTE</sequence>